<gene>
    <name evidence="3" type="ORF">QO010_004344</name>
</gene>
<reference evidence="3 4" key="1">
    <citation type="submission" date="2023-07" db="EMBL/GenBank/DDBJ databases">
        <title>Genomic Encyclopedia of Type Strains, Phase IV (KMG-IV): sequencing the most valuable type-strain genomes for metagenomic binning, comparative biology and taxonomic classification.</title>
        <authorList>
            <person name="Goeker M."/>
        </authorList>
    </citation>
    <scope>NUCLEOTIDE SEQUENCE [LARGE SCALE GENOMIC DNA]</scope>
    <source>
        <strain evidence="3 4">DSM 18695</strain>
    </source>
</reference>
<comment type="caution">
    <text evidence="3">The sequence shown here is derived from an EMBL/GenBank/DDBJ whole genome shotgun (WGS) entry which is preliminary data.</text>
</comment>
<dbReference type="InterPro" id="IPR017850">
    <property type="entry name" value="Alkaline_phosphatase_core_sf"/>
</dbReference>
<accession>A0ABU0IX25</accession>
<dbReference type="EMBL" id="JAUSVS010000012">
    <property type="protein sequence ID" value="MDQ0466549.1"/>
    <property type="molecule type" value="Genomic_DNA"/>
</dbReference>
<dbReference type="PANTHER" id="PTHR31956">
    <property type="entry name" value="NON-SPECIFIC PHOSPHOLIPASE C4-RELATED"/>
    <property type="match status" value="1"/>
</dbReference>
<evidence type="ECO:0000313" key="3">
    <source>
        <dbReference type="EMBL" id="MDQ0466549.1"/>
    </source>
</evidence>
<dbReference type="RefSeq" id="WP_307352661.1">
    <property type="nucleotide sequence ID" value="NZ_JAUSVS010000012.1"/>
</dbReference>
<dbReference type="Gene3D" id="2.60.40.3820">
    <property type="match status" value="1"/>
</dbReference>
<keyword evidence="4" id="KW-1185">Reference proteome</keyword>
<keyword evidence="1 3" id="KW-0378">Hydrolase</keyword>
<evidence type="ECO:0000256" key="2">
    <source>
        <dbReference type="SAM" id="MobiDB-lite"/>
    </source>
</evidence>
<evidence type="ECO:0000256" key="1">
    <source>
        <dbReference type="ARBA" id="ARBA00022801"/>
    </source>
</evidence>
<name>A0ABU0IX25_9CAUL</name>
<evidence type="ECO:0000313" key="4">
    <source>
        <dbReference type="Proteomes" id="UP001228905"/>
    </source>
</evidence>
<organism evidence="3 4">
    <name type="scientific">Caulobacter ginsengisoli</name>
    <dbReference type="NCBI Taxonomy" id="400775"/>
    <lineage>
        <taxon>Bacteria</taxon>
        <taxon>Pseudomonadati</taxon>
        <taxon>Pseudomonadota</taxon>
        <taxon>Alphaproteobacteria</taxon>
        <taxon>Caulobacterales</taxon>
        <taxon>Caulobacteraceae</taxon>
        <taxon>Caulobacter</taxon>
    </lineage>
</organism>
<sequence>MSSPRTAQVYVTNQTDGTATISLHHNNADYGTESGKWTVGPGYSAGPMTVHFNVGLGSLTVRDFWACEMTVTGGTTPGVYESSGTFEYSDWKECQLQRKDAGKTHNFLVDSKSLYISLDSGDTSTPMNPVEVVTSSVMVRNTTDGNAIVTLYHSNSTDGVQSATWVAGPGVEVGPMLANFRVGPALVADYWAIKLVVQDGGSPGVYANAGFKGGVYWQECQLQAADVNQFLHFEVSQSQFEIDIPSGGRTIAMEKVGPYTAVDNVFVLMLENHSFDNLFAFCNMPGLDVAERDVGNSYDDLTFYPQMPAVDPMPTDPGHEFADVVEQLCGEGVAHTPWQPYPPVHNTGFVANYATSRTEIEKGNPNLPTEEQWGQIMGCFEPYNQIPVTMNLAAAFVLCDHWFSSLPGPTWPNRFFVHGASSGGWADSPGPTNLSTWESPGFGFTYPSGASIFDRLNSAGLLWRIFVDTNGPNLGGVAQASALKGVTYGDTRSFGMFATDLQGPYPFTYTFIEPNYGDVTSGSYKGGSSQHPMDSMSPGESLIKATYEAIRNSPLWPRSLLIVTYDEHGGFYDSVKPGPAPPPDDGSPRDSSINSGGFLFDNYGVRVPAIVVSPWVQYGIDKAVYDHASIPATLEALYGLKPMTKRDAAANTVLRMLSLPTMRTDCPTVLPAPTGATWSAPDPPSPEEEAARAALPLPQTGNTPGFMAIVAKTDIELAGGDPAKAAEIKARLAAIKTVGEADAYVDEVLDRARQARGPIPPPPRKKVFS</sequence>
<dbReference type="PANTHER" id="PTHR31956:SF1">
    <property type="entry name" value="NON-SPECIFIC PHOSPHOLIPASE C1"/>
    <property type="match status" value="1"/>
</dbReference>
<dbReference type="GO" id="GO:0034480">
    <property type="term" value="F:phosphatidylcholine phospholipase C activity"/>
    <property type="evidence" value="ECO:0007669"/>
    <property type="project" value="UniProtKB-EC"/>
</dbReference>
<feature type="region of interest" description="Disordered" evidence="2">
    <location>
        <begin position="573"/>
        <end position="593"/>
    </location>
</feature>
<protein>
    <submittedName>
        <fullName evidence="3">Phospholipase C</fullName>
        <ecNumber evidence="3">3.1.4.3</ecNumber>
    </submittedName>
</protein>
<dbReference type="Gene3D" id="3.40.720.10">
    <property type="entry name" value="Alkaline Phosphatase, subunit A"/>
    <property type="match status" value="2"/>
</dbReference>
<dbReference type="InterPro" id="IPR007312">
    <property type="entry name" value="Phosphoesterase"/>
</dbReference>
<dbReference type="Proteomes" id="UP001228905">
    <property type="component" value="Unassembled WGS sequence"/>
</dbReference>
<dbReference type="EC" id="3.1.4.3" evidence="3"/>
<proteinExistence type="predicted"/>
<dbReference type="Pfam" id="PF04185">
    <property type="entry name" value="Phosphoesterase"/>
    <property type="match status" value="1"/>
</dbReference>